<dbReference type="STRING" id="626523.GCWU000342_00805"/>
<organism evidence="6 7">
    <name type="scientific">Shuttleworthella satelles DSM 14600</name>
    <dbReference type="NCBI Taxonomy" id="626523"/>
    <lineage>
        <taxon>Bacteria</taxon>
        <taxon>Bacillati</taxon>
        <taxon>Bacillota</taxon>
        <taxon>Clostridia</taxon>
        <taxon>Lachnospirales</taxon>
        <taxon>Lachnospiraceae</taxon>
        <taxon>Shuttleworthella</taxon>
    </lineage>
</organism>
<evidence type="ECO:0000313" key="7">
    <source>
        <dbReference type="Proteomes" id="UP000003494"/>
    </source>
</evidence>
<sequence>MLMRDNILETRELTKKFGGQYAVRGISLQIKRNSIYGLLGPNGAGKSTSLKLILGLLRPTEGQILFDGENWRREHLAKIGALIEEPALYANLTARENLLVHTRLLGLPKEKIDEVLNTVDLKDTGSKRVAQFSMGMKERLGIAMALLNDPSLLILDEPTNGLDPIGIQELRELIAGFPKKGMTVILSSHILSELEQLVDEVGIIDRGQLVYQGEPDHEEDLETFFMDRIRKGGRL</sequence>
<dbReference type="InterPro" id="IPR022501">
    <property type="entry name" value="ABC_Gallidermin_ATP-bd"/>
</dbReference>
<dbReference type="InterPro" id="IPR003439">
    <property type="entry name" value="ABC_transporter-like_ATP-bd"/>
</dbReference>
<dbReference type="InterPro" id="IPR027417">
    <property type="entry name" value="P-loop_NTPase"/>
</dbReference>
<dbReference type="NCBIfam" id="TIGR03740">
    <property type="entry name" value="galliderm_ABC"/>
    <property type="match status" value="1"/>
</dbReference>
<keyword evidence="7" id="KW-1185">Reference proteome</keyword>
<dbReference type="InterPro" id="IPR003593">
    <property type="entry name" value="AAA+_ATPase"/>
</dbReference>
<dbReference type="HOGENOM" id="CLU_000604_1_2_9"/>
<dbReference type="PROSITE" id="PS50893">
    <property type="entry name" value="ABC_TRANSPORTER_2"/>
    <property type="match status" value="1"/>
</dbReference>
<evidence type="ECO:0000256" key="3">
    <source>
        <dbReference type="ARBA" id="ARBA00022741"/>
    </source>
</evidence>
<keyword evidence="2" id="KW-0813">Transport</keyword>
<dbReference type="PANTHER" id="PTHR43335">
    <property type="entry name" value="ABC TRANSPORTER, ATP-BINDING PROTEIN"/>
    <property type="match status" value="1"/>
</dbReference>
<evidence type="ECO:0000256" key="4">
    <source>
        <dbReference type="ARBA" id="ARBA00022840"/>
    </source>
</evidence>
<feature type="domain" description="ABC transporter" evidence="5">
    <location>
        <begin position="8"/>
        <end position="231"/>
    </location>
</feature>
<proteinExistence type="inferred from homology"/>
<dbReference type="GO" id="GO:0016887">
    <property type="term" value="F:ATP hydrolysis activity"/>
    <property type="evidence" value="ECO:0007669"/>
    <property type="project" value="InterPro"/>
</dbReference>
<dbReference type="GO" id="GO:0005524">
    <property type="term" value="F:ATP binding"/>
    <property type="evidence" value="ECO:0007669"/>
    <property type="project" value="UniProtKB-KW"/>
</dbReference>
<dbReference type="PANTHER" id="PTHR43335:SF4">
    <property type="entry name" value="ABC TRANSPORTER, ATP-BINDING PROTEIN"/>
    <property type="match status" value="1"/>
</dbReference>
<keyword evidence="3" id="KW-0547">Nucleotide-binding</keyword>
<evidence type="ECO:0000256" key="2">
    <source>
        <dbReference type="ARBA" id="ARBA00022448"/>
    </source>
</evidence>
<dbReference type="Proteomes" id="UP000003494">
    <property type="component" value="Unassembled WGS sequence"/>
</dbReference>
<dbReference type="EMBL" id="ACIP02000001">
    <property type="protein sequence ID" value="EEP29447.1"/>
    <property type="molecule type" value="Genomic_DNA"/>
</dbReference>
<dbReference type="AlphaFoldDB" id="C4GA00"/>
<evidence type="ECO:0000313" key="6">
    <source>
        <dbReference type="EMBL" id="EEP29447.1"/>
    </source>
</evidence>
<evidence type="ECO:0000256" key="1">
    <source>
        <dbReference type="ARBA" id="ARBA00005417"/>
    </source>
</evidence>
<keyword evidence="4 6" id="KW-0067">ATP-binding</keyword>
<gene>
    <name evidence="6" type="ORF">GCWU000342_00805</name>
</gene>
<accession>C4GA00</accession>
<dbReference type="Pfam" id="PF00005">
    <property type="entry name" value="ABC_tran"/>
    <property type="match status" value="1"/>
</dbReference>
<comment type="caution">
    <text evidence="6">The sequence shown here is derived from an EMBL/GenBank/DDBJ whole genome shotgun (WGS) entry which is preliminary data.</text>
</comment>
<dbReference type="SUPFAM" id="SSF52540">
    <property type="entry name" value="P-loop containing nucleoside triphosphate hydrolases"/>
    <property type="match status" value="1"/>
</dbReference>
<comment type="similarity">
    <text evidence="1">Belongs to the ABC transporter superfamily.</text>
</comment>
<reference evidence="6" key="1">
    <citation type="submission" date="2009-04" db="EMBL/GenBank/DDBJ databases">
        <authorList>
            <person name="Weinstock G."/>
            <person name="Sodergren E."/>
            <person name="Clifton S."/>
            <person name="Fulton L."/>
            <person name="Fulton B."/>
            <person name="Courtney L."/>
            <person name="Fronick C."/>
            <person name="Harrison M."/>
            <person name="Strong C."/>
            <person name="Farmer C."/>
            <person name="Delahaunty K."/>
            <person name="Markovic C."/>
            <person name="Hall O."/>
            <person name="Minx P."/>
            <person name="Tomlinson C."/>
            <person name="Mitreva M."/>
            <person name="Nelson J."/>
            <person name="Hou S."/>
            <person name="Wollam A."/>
            <person name="Pepin K.H."/>
            <person name="Johnson M."/>
            <person name="Bhonagiri V."/>
            <person name="Nash W.E."/>
            <person name="Warren W."/>
            <person name="Chinwalla A."/>
            <person name="Mardis E.R."/>
            <person name="Wilson R.K."/>
        </authorList>
    </citation>
    <scope>NUCLEOTIDE SEQUENCE [LARGE SCALE GENOMIC DNA]</scope>
    <source>
        <strain evidence="6">DSM 14600</strain>
    </source>
</reference>
<dbReference type="CDD" id="cd03268">
    <property type="entry name" value="ABC_BcrA_bacitracin_resist"/>
    <property type="match status" value="1"/>
</dbReference>
<dbReference type="Gene3D" id="3.40.50.300">
    <property type="entry name" value="P-loop containing nucleotide triphosphate hydrolases"/>
    <property type="match status" value="1"/>
</dbReference>
<dbReference type="eggNOG" id="COG1131">
    <property type="taxonomic scope" value="Bacteria"/>
</dbReference>
<evidence type="ECO:0000259" key="5">
    <source>
        <dbReference type="PROSITE" id="PS50893"/>
    </source>
</evidence>
<name>C4GA00_9FIRM</name>
<dbReference type="SMART" id="SM00382">
    <property type="entry name" value="AAA"/>
    <property type="match status" value="1"/>
</dbReference>
<protein>
    <submittedName>
        <fullName evidence="6">Lantibiotic protection ABC transporter, ATP-binding subunit</fullName>
    </submittedName>
</protein>